<gene>
    <name evidence="2" type="ORF">LA76x_4530</name>
</gene>
<keyword evidence="3" id="KW-1185">Reference proteome</keyword>
<dbReference type="KEGG" id="lab:LA76x_4530"/>
<dbReference type="Proteomes" id="UP000060787">
    <property type="component" value="Chromosome"/>
</dbReference>
<evidence type="ECO:0000256" key="1">
    <source>
        <dbReference type="SAM" id="MobiDB-lite"/>
    </source>
</evidence>
<evidence type="ECO:0000313" key="3">
    <source>
        <dbReference type="Proteomes" id="UP000060787"/>
    </source>
</evidence>
<dbReference type="PATRIC" id="fig|84531.7.peg.2524"/>
<protein>
    <submittedName>
        <fullName evidence="2">Uncharacterized protein</fullName>
    </submittedName>
</protein>
<evidence type="ECO:0000313" key="2">
    <source>
        <dbReference type="EMBL" id="ALN82638.1"/>
    </source>
</evidence>
<accession>A0A0S2FGH5</accession>
<dbReference type="STRING" id="84531.LA76x_4530"/>
<dbReference type="KEGG" id="laq:GLA29479_2579"/>
<dbReference type="EMBL" id="CP011129">
    <property type="protein sequence ID" value="ALN82638.1"/>
    <property type="molecule type" value="Genomic_DNA"/>
</dbReference>
<sequence length="38" mass="4358">MEGSALESAMTTRLQEHGRGLRRSYPGTARLGRRRRSR</sequence>
<reference evidence="2 3" key="1">
    <citation type="journal article" date="2015" name="BMC Genomics">
        <title>Comparative genomics and metabolic profiling of the genus Lysobacter.</title>
        <authorList>
            <person name="de Bruijn I."/>
            <person name="Cheng X."/>
            <person name="de Jager V."/>
            <person name="Exposito R.G."/>
            <person name="Watrous J."/>
            <person name="Patel N."/>
            <person name="Postma J."/>
            <person name="Dorrestein P.C."/>
            <person name="Kobayashi D."/>
            <person name="Raaijmakers J.M."/>
        </authorList>
    </citation>
    <scope>NUCLEOTIDE SEQUENCE [LARGE SCALE GENOMIC DNA]</scope>
    <source>
        <strain evidence="2 3">76</strain>
    </source>
</reference>
<organism evidence="2 3">
    <name type="scientific">Lysobacter antibioticus</name>
    <dbReference type="NCBI Taxonomy" id="84531"/>
    <lineage>
        <taxon>Bacteria</taxon>
        <taxon>Pseudomonadati</taxon>
        <taxon>Pseudomonadota</taxon>
        <taxon>Gammaproteobacteria</taxon>
        <taxon>Lysobacterales</taxon>
        <taxon>Lysobacteraceae</taxon>
        <taxon>Lysobacter</taxon>
    </lineage>
</organism>
<name>A0A0S2FGH5_LYSAN</name>
<proteinExistence type="predicted"/>
<feature type="region of interest" description="Disordered" evidence="1">
    <location>
        <begin position="1"/>
        <end position="38"/>
    </location>
</feature>
<dbReference type="AlphaFoldDB" id="A0A0S2FGH5"/>